<sequence length="472" mass="54222">MALDLHKKALSSTKYKVKPLEITEDIVNSKYYKDPLQLLGEKNFGRPRKIPKDEIGTPIQEFFRDASVFVTGGTGFMGKILVEKLLRAIPHLKHIYLLVRPKKGKAVQERLEAIFEDRLFLRLKTEVPHFLEKISAVAGDVSLPGLGLSETDRELLRTNVNVIFHGAATVRFDEKIQLAVAINVLGVRAMLELAREIRQLKSFVHVSTAFAHYIRSNLGWKIQERKPISGGWWFESKSSHENLNSTTTWLPLHSGGYRFESWLENPGKKTQPYTYPEFVSTYREPVRGWIDNVYGPVGLMVGIGTGVLHTYQYDQDAVTEMVPVDMVVNSVIATAWYTAKSNQQQIPIYNYVSSVQKPVTWNEFLQHNIKHGHHWPTIRAVWYYSFWPTKSRIMFLFLNFLLHTIPGLILDGVASMFGKTPMLSSVYTKLGKVASTLEYFVDRKWNWSNENVQALWDQLSPEDQEMFFFDMG</sequence>
<dbReference type="Pfam" id="PF07993">
    <property type="entry name" value="NAD_binding_4"/>
    <property type="match status" value="1"/>
</dbReference>
<feature type="non-terminal residue" evidence="8">
    <location>
        <position position="472"/>
    </location>
</feature>
<dbReference type="PaxDb" id="121845-A0A3Q0IVZ0"/>
<dbReference type="GeneID" id="103508395"/>
<evidence type="ECO:0000259" key="6">
    <source>
        <dbReference type="Pfam" id="PF07993"/>
    </source>
</evidence>
<comment type="catalytic activity">
    <reaction evidence="4">
        <text>a long-chain fatty acyl-CoA + 2 NADPH + 2 H(+) = a long-chain primary fatty alcohol + 2 NADP(+) + CoA</text>
        <dbReference type="Rhea" id="RHEA:52716"/>
        <dbReference type="ChEBI" id="CHEBI:15378"/>
        <dbReference type="ChEBI" id="CHEBI:57287"/>
        <dbReference type="ChEBI" id="CHEBI:57783"/>
        <dbReference type="ChEBI" id="CHEBI:58349"/>
        <dbReference type="ChEBI" id="CHEBI:77396"/>
        <dbReference type="ChEBI" id="CHEBI:83139"/>
        <dbReference type="EC" id="1.2.1.84"/>
    </reaction>
</comment>
<evidence type="ECO:0000256" key="2">
    <source>
        <dbReference type="ARBA" id="ARBA00022516"/>
    </source>
</evidence>
<evidence type="ECO:0000313" key="7">
    <source>
        <dbReference type="Proteomes" id="UP000079169"/>
    </source>
</evidence>
<dbReference type="Gene3D" id="3.40.50.720">
    <property type="entry name" value="NAD(P)-binding Rossmann-like Domain"/>
    <property type="match status" value="2"/>
</dbReference>
<dbReference type="PANTHER" id="PTHR11011">
    <property type="entry name" value="MALE STERILITY PROTEIN 2-RELATED"/>
    <property type="match status" value="1"/>
</dbReference>
<dbReference type="Proteomes" id="UP000079169">
    <property type="component" value="Unplaced"/>
</dbReference>
<evidence type="ECO:0000256" key="3">
    <source>
        <dbReference type="ARBA" id="ARBA00023098"/>
    </source>
</evidence>
<gene>
    <name evidence="8" type="primary">LOC103508395</name>
</gene>
<dbReference type="InterPro" id="IPR013120">
    <property type="entry name" value="FAR_NAD-bd"/>
</dbReference>
<keyword evidence="4" id="KW-0521">NADP</keyword>
<accession>A0A3Q0IVZ0</accession>
<dbReference type="PANTHER" id="PTHR11011:SF60">
    <property type="entry name" value="FATTY ACYL-COA REDUCTASE-RELATED"/>
    <property type="match status" value="1"/>
</dbReference>
<dbReference type="InterPro" id="IPR033640">
    <property type="entry name" value="FAR_C"/>
</dbReference>
<dbReference type="GO" id="GO:0005777">
    <property type="term" value="C:peroxisome"/>
    <property type="evidence" value="ECO:0007669"/>
    <property type="project" value="TreeGrafter"/>
</dbReference>
<dbReference type="InterPro" id="IPR036291">
    <property type="entry name" value="NAD(P)-bd_dom_sf"/>
</dbReference>
<evidence type="ECO:0000259" key="5">
    <source>
        <dbReference type="Pfam" id="PF03015"/>
    </source>
</evidence>
<dbReference type="SUPFAM" id="SSF51735">
    <property type="entry name" value="NAD(P)-binding Rossmann-fold domains"/>
    <property type="match status" value="1"/>
</dbReference>
<dbReference type="AlphaFoldDB" id="A0A3Q0IVZ0"/>
<dbReference type="STRING" id="121845.A0A3Q0IVZ0"/>
<evidence type="ECO:0000256" key="1">
    <source>
        <dbReference type="ARBA" id="ARBA00005928"/>
    </source>
</evidence>
<evidence type="ECO:0000313" key="8">
    <source>
        <dbReference type="RefSeq" id="XP_026678808.1"/>
    </source>
</evidence>
<dbReference type="GO" id="GO:0080019">
    <property type="term" value="F:alcohol-forming very long-chain fatty acyl-CoA reductase activity"/>
    <property type="evidence" value="ECO:0007669"/>
    <property type="project" value="InterPro"/>
</dbReference>
<dbReference type="Pfam" id="PF03015">
    <property type="entry name" value="Sterile"/>
    <property type="match status" value="1"/>
</dbReference>
<reference evidence="8" key="1">
    <citation type="submission" date="2025-08" db="UniProtKB">
        <authorList>
            <consortium name="RefSeq"/>
        </authorList>
    </citation>
    <scope>IDENTIFICATION</scope>
</reference>
<keyword evidence="3 4" id="KW-0443">Lipid metabolism</keyword>
<dbReference type="CDD" id="cd05236">
    <property type="entry name" value="FAR-N_SDR_e"/>
    <property type="match status" value="1"/>
</dbReference>
<dbReference type="CDD" id="cd09071">
    <property type="entry name" value="FAR_C"/>
    <property type="match status" value="1"/>
</dbReference>
<dbReference type="RefSeq" id="XP_026678808.1">
    <property type="nucleotide sequence ID" value="XM_026823007.1"/>
</dbReference>
<comment type="similarity">
    <text evidence="1 4">Belongs to the fatty acyl-CoA reductase family.</text>
</comment>
<dbReference type="EC" id="1.2.1.84" evidence="4"/>
<feature type="domain" description="Thioester reductase (TE)" evidence="6">
    <location>
        <begin position="70"/>
        <end position="330"/>
    </location>
</feature>
<organism evidence="7 8">
    <name type="scientific">Diaphorina citri</name>
    <name type="common">Asian citrus psyllid</name>
    <dbReference type="NCBI Taxonomy" id="121845"/>
    <lineage>
        <taxon>Eukaryota</taxon>
        <taxon>Metazoa</taxon>
        <taxon>Ecdysozoa</taxon>
        <taxon>Arthropoda</taxon>
        <taxon>Hexapoda</taxon>
        <taxon>Insecta</taxon>
        <taxon>Pterygota</taxon>
        <taxon>Neoptera</taxon>
        <taxon>Paraneoptera</taxon>
        <taxon>Hemiptera</taxon>
        <taxon>Sternorrhyncha</taxon>
        <taxon>Psylloidea</taxon>
        <taxon>Psyllidae</taxon>
        <taxon>Diaphorininae</taxon>
        <taxon>Diaphorina</taxon>
    </lineage>
</organism>
<dbReference type="KEGG" id="dci:103508395"/>
<keyword evidence="7" id="KW-1185">Reference proteome</keyword>
<dbReference type="GO" id="GO:0102965">
    <property type="term" value="F:alcohol-forming long-chain fatty acyl-CoA reductase activity"/>
    <property type="evidence" value="ECO:0007669"/>
    <property type="project" value="UniProtKB-EC"/>
</dbReference>
<comment type="function">
    <text evidence="4">Catalyzes the reduction of fatty acyl-CoA to fatty alcohols.</text>
</comment>
<dbReference type="GO" id="GO:0035336">
    <property type="term" value="P:long-chain fatty-acyl-CoA metabolic process"/>
    <property type="evidence" value="ECO:0007669"/>
    <property type="project" value="TreeGrafter"/>
</dbReference>
<feature type="domain" description="Fatty acyl-CoA reductase C-terminal" evidence="5">
    <location>
        <begin position="402"/>
        <end position="471"/>
    </location>
</feature>
<dbReference type="InterPro" id="IPR026055">
    <property type="entry name" value="FAR"/>
</dbReference>
<keyword evidence="2 4" id="KW-0444">Lipid biosynthesis</keyword>
<name>A0A3Q0IVZ0_DIACI</name>
<proteinExistence type="inferred from homology"/>
<protein>
    <recommendedName>
        <fullName evidence="4">Fatty acyl-CoA reductase</fullName>
        <ecNumber evidence="4">1.2.1.84</ecNumber>
    </recommendedName>
</protein>
<keyword evidence="4" id="KW-0560">Oxidoreductase</keyword>
<evidence type="ECO:0000256" key="4">
    <source>
        <dbReference type="RuleBase" id="RU363097"/>
    </source>
</evidence>